<organism evidence="1">
    <name type="scientific">Anguilla anguilla</name>
    <name type="common">European freshwater eel</name>
    <name type="synonym">Muraena anguilla</name>
    <dbReference type="NCBI Taxonomy" id="7936"/>
    <lineage>
        <taxon>Eukaryota</taxon>
        <taxon>Metazoa</taxon>
        <taxon>Chordata</taxon>
        <taxon>Craniata</taxon>
        <taxon>Vertebrata</taxon>
        <taxon>Euteleostomi</taxon>
        <taxon>Actinopterygii</taxon>
        <taxon>Neopterygii</taxon>
        <taxon>Teleostei</taxon>
        <taxon>Anguilliformes</taxon>
        <taxon>Anguillidae</taxon>
        <taxon>Anguilla</taxon>
    </lineage>
</organism>
<dbReference type="EMBL" id="GBXM01015716">
    <property type="protein sequence ID" value="JAH92861.1"/>
    <property type="molecule type" value="Transcribed_RNA"/>
</dbReference>
<reference evidence="1" key="1">
    <citation type="submission" date="2014-11" db="EMBL/GenBank/DDBJ databases">
        <authorList>
            <person name="Amaro Gonzalez C."/>
        </authorList>
    </citation>
    <scope>NUCLEOTIDE SEQUENCE</scope>
</reference>
<evidence type="ECO:0000313" key="1">
    <source>
        <dbReference type="EMBL" id="JAH92861.1"/>
    </source>
</evidence>
<dbReference type="AlphaFoldDB" id="A0A0E9WRH0"/>
<sequence>MNVVFATTFDHLFTVDCSYFDLFLQGNLMQKWAIVLPIDFSQ</sequence>
<reference evidence="1" key="2">
    <citation type="journal article" date="2015" name="Fish Shellfish Immunol.">
        <title>Early steps in the European eel (Anguilla anguilla)-Vibrio vulnificus interaction in the gills: Role of the RtxA13 toxin.</title>
        <authorList>
            <person name="Callol A."/>
            <person name="Pajuelo D."/>
            <person name="Ebbesson L."/>
            <person name="Teles M."/>
            <person name="MacKenzie S."/>
            <person name="Amaro C."/>
        </authorList>
    </citation>
    <scope>NUCLEOTIDE SEQUENCE</scope>
</reference>
<protein>
    <submittedName>
        <fullName evidence="1">Uncharacterized protein</fullName>
    </submittedName>
</protein>
<name>A0A0E9WRH0_ANGAN</name>
<accession>A0A0E9WRH0</accession>
<proteinExistence type="predicted"/>